<evidence type="ECO:0000313" key="2">
    <source>
        <dbReference type="Proteomes" id="UP000075230"/>
    </source>
</evidence>
<reference evidence="2" key="2">
    <citation type="submission" date="2016-02" db="EMBL/GenBank/DDBJ databases">
        <title>Genome sequencing of Aspergillus luchuensis NBRC 4314.</title>
        <authorList>
            <person name="Yamada O."/>
        </authorList>
    </citation>
    <scope>NUCLEOTIDE SEQUENCE [LARGE SCALE GENOMIC DNA]</scope>
    <source>
        <strain evidence="2">RIB 2604</strain>
    </source>
</reference>
<name>A0A146FD04_ASPKA</name>
<accession>A0A146FD04</accession>
<protein>
    <submittedName>
        <fullName evidence="1">Mating-type HMG-box protein MAT1-2</fullName>
    </submittedName>
</protein>
<dbReference type="Proteomes" id="UP000075230">
    <property type="component" value="Unassembled WGS sequence"/>
</dbReference>
<evidence type="ECO:0000313" key="1">
    <source>
        <dbReference type="EMBL" id="GAT23383.1"/>
    </source>
</evidence>
<reference evidence="1 2" key="1">
    <citation type="journal article" date="2016" name="DNA Res.">
        <title>Genome sequence of Aspergillus luchuensis NBRC 4314.</title>
        <authorList>
            <person name="Yamada O."/>
            <person name="Machida M."/>
            <person name="Hosoyama A."/>
            <person name="Goto M."/>
            <person name="Takahashi T."/>
            <person name="Futagami T."/>
            <person name="Yamagata Y."/>
            <person name="Takeuchi M."/>
            <person name="Kobayashi T."/>
            <person name="Koike H."/>
            <person name="Abe K."/>
            <person name="Asai K."/>
            <person name="Arita M."/>
            <person name="Fujita N."/>
            <person name="Fukuda K."/>
            <person name="Higa K."/>
            <person name="Horikawa H."/>
            <person name="Ishikawa T."/>
            <person name="Jinno K."/>
            <person name="Kato Y."/>
            <person name="Kirimura K."/>
            <person name="Mizutani O."/>
            <person name="Nakasone K."/>
            <person name="Sano M."/>
            <person name="Shiraishi Y."/>
            <person name="Tsukahara M."/>
            <person name="Gomi K."/>
        </authorList>
    </citation>
    <scope>NUCLEOTIDE SEQUENCE [LARGE SCALE GENOMIC DNA]</scope>
    <source>
        <strain evidence="1 2">RIB 2604</strain>
    </source>
</reference>
<organism evidence="1 2">
    <name type="scientific">Aspergillus kawachii</name>
    <name type="common">White koji mold</name>
    <name type="synonym">Aspergillus awamori var. kawachi</name>
    <dbReference type="NCBI Taxonomy" id="1069201"/>
    <lineage>
        <taxon>Eukaryota</taxon>
        <taxon>Fungi</taxon>
        <taxon>Dikarya</taxon>
        <taxon>Ascomycota</taxon>
        <taxon>Pezizomycotina</taxon>
        <taxon>Eurotiomycetes</taxon>
        <taxon>Eurotiomycetidae</taxon>
        <taxon>Eurotiales</taxon>
        <taxon>Aspergillaceae</taxon>
        <taxon>Aspergillus</taxon>
        <taxon>Aspergillus subgen. Circumdati</taxon>
    </lineage>
</organism>
<gene>
    <name evidence="1" type="ORF">RIB2604_01705210</name>
</gene>
<proteinExistence type="predicted"/>
<sequence length="90" mass="9951">MANSADHFDLDSSTAGALVWMRRCGILVAPEAKLGAGLPWKKTAENPVDLTVNWRGSPLRATLNSLLFSLRTQWFGLETFGWFIPALSME</sequence>
<comment type="caution">
    <text evidence="1">The sequence shown here is derived from an EMBL/GenBank/DDBJ whole genome shotgun (WGS) entry which is preliminary data.</text>
</comment>
<dbReference type="AlphaFoldDB" id="A0A146FD04"/>
<dbReference type="EMBL" id="BCWF01000017">
    <property type="protein sequence ID" value="GAT23383.1"/>
    <property type="molecule type" value="Genomic_DNA"/>
</dbReference>